<gene>
    <name evidence="1" type="ORF">EUA98_04760</name>
</gene>
<dbReference type="Proteomes" id="UP000293764">
    <property type="component" value="Unassembled WGS sequence"/>
</dbReference>
<accession>A0A4Q5N1M9</accession>
<protein>
    <submittedName>
        <fullName evidence="1">Acyl-CoA thioesterase</fullName>
    </submittedName>
</protein>
<dbReference type="RefSeq" id="WP_130101530.1">
    <property type="nucleotide sequence ID" value="NZ_SDWW01000008.1"/>
</dbReference>
<name>A0A4Q5N1M9_9MICO</name>
<reference evidence="1 2" key="1">
    <citation type="submission" date="2019-01" db="EMBL/GenBank/DDBJ databases">
        <title>Novel species of Cellulomonas.</title>
        <authorList>
            <person name="Liu Q."/>
            <person name="Xin Y.-H."/>
        </authorList>
    </citation>
    <scope>NUCLEOTIDE SEQUENCE [LARGE SCALE GENOMIC DNA]</scope>
    <source>
        <strain evidence="1 2">HLT2-17</strain>
    </source>
</reference>
<evidence type="ECO:0000313" key="2">
    <source>
        <dbReference type="Proteomes" id="UP000293764"/>
    </source>
</evidence>
<organism evidence="1 2">
    <name type="scientific">Pengzhenrongella frigida</name>
    <dbReference type="NCBI Taxonomy" id="1259133"/>
    <lineage>
        <taxon>Bacteria</taxon>
        <taxon>Bacillati</taxon>
        <taxon>Actinomycetota</taxon>
        <taxon>Actinomycetes</taxon>
        <taxon>Micrococcales</taxon>
        <taxon>Pengzhenrongella</taxon>
    </lineage>
</organism>
<dbReference type="Gene3D" id="3.10.129.10">
    <property type="entry name" value="Hotdog Thioesterase"/>
    <property type="match status" value="1"/>
</dbReference>
<comment type="caution">
    <text evidence="1">The sequence shown here is derived from an EMBL/GenBank/DDBJ whole genome shotgun (WGS) entry which is preliminary data.</text>
</comment>
<evidence type="ECO:0000313" key="1">
    <source>
        <dbReference type="EMBL" id="RYV52082.1"/>
    </source>
</evidence>
<dbReference type="AlphaFoldDB" id="A0A4Q5N1M9"/>
<proteinExistence type="predicted"/>
<dbReference type="Pfam" id="PF13279">
    <property type="entry name" value="4HBT_2"/>
    <property type="match status" value="1"/>
</dbReference>
<dbReference type="SUPFAM" id="SSF54637">
    <property type="entry name" value="Thioesterase/thiol ester dehydrase-isomerase"/>
    <property type="match status" value="1"/>
</dbReference>
<dbReference type="EMBL" id="SDWW01000008">
    <property type="protein sequence ID" value="RYV52082.1"/>
    <property type="molecule type" value="Genomic_DNA"/>
</dbReference>
<dbReference type="OrthoDB" id="3467114at2"/>
<dbReference type="CDD" id="cd00586">
    <property type="entry name" value="4HBT"/>
    <property type="match status" value="1"/>
</dbReference>
<keyword evidence="2" id="KW-1185">Reference proteome</keyword>
<dbReference type="InterPro" id="IPR029069">
    <property type="entry name" value="HotDog_dom_sf"/>
</dbReference>
<sequence length="149" mass="15957">MSIPSANCRIERLVEWGDTDAAGIAHNSATMRWVEACEAQLMRDLDLPLYFPTAPRVQQTVNFTAVLSFGQRISVELTVQRVGTSSLTFAFTVVGAEFEGRPATQAAHGSVTTVHVPLGSMTSAPWPADVRARLVGSNWTGLTPAADVA</sequence>